<feature type="region of interest" description="Disordered" evidence="1">
    <location>
        <begin position="1"/>
        <end position="27"/>
    </location>
</feature>
<dbReference type="InterPro" id="IPR036291">
    <property type="entry name" value="NAD(P)-bd_dom_sf"/>
</dbReference>
<comment type="caution">
    <text evidence="3">The sequence shown here is derived from an EMBL/GenBank/DDBJ whole genome shotgun (WGS) entry which is preliminary data.</text>
</comment>
<evidence type="ECO:0000256" key="1">
    <source>
        <dbReference type="SAM" id="MobiDB-lite"/>
    </source>
</evidence>
<dbReference type="GO" id="GO:0019305">
    <property type="term" value="P:dTDP-rhamnose biosynthetic process"/>
    <property type="evidence" value="ECO:0007669"/>
    <property type="project" value="UniProtKB-UniPathway"/>
</dbReference>
<proteinExistence type="predicted"/>
<feature type="compositionally biased region" description="Basic and acidic residues" evidence="1">
    <location>
        <begin position="1"/>
        <end position="10"/>
    </location>
</feature>
<dbReference type="Gene3D" id="3.40.50.720">
    <property type="entry name" value="NAD(P)-binding Rossmann-like Domain"/>
    <property type="match status" value="1"/>
</dbReference>
<organism evidence="3 4">
    <name type="scientific">Glaciihabitans arcticus</name>
    <dbReference type="NCBI Taxonomy" id="2668039"/>
    <lineage>
        <taxon>Bacteria</taxon>
        <taxon>Bacillati</taxon>
        <taxon>Actinomycetota</taxon>
        <taxon>Actinomycetes</taxon>
        <taxon>Micrococcales</taxon>
        <taxon>Microbacteriaceae</taxon>
        <taxon>Glaciihabitans</taxon>
    </lineage>
</organism>
<sequence>MALRRGDPRNSLRGPLNPRDDDRGIGEPVTRWLVTGTTGLLGSNAAISLAEANDVTGVSRTAPMGAPVPFVETDISSAAGRSGLVDRAEADVVLHAAAIASIEEAEQKPELAWRLNVEASADLAAQAAENGSRFVYISTDAVFDGENGPYDEGSEPSPTNEYGRTKLAGERAVLEANPEALVARVNFYGWSPSGTRSLAEFFHTRLALGETVRGFTDTVVSTLYVGHLVDAIAALVAAGASGVTHVVSSEATSKFDFGRRIAAGFGFDPQLVQPALSTDVLAVKRGSDISLSTGRASGMLGAPLAGQQAGIDRLVTEFTSGRPAAVRQFAPQKAV</sequence>
<evidence type="ECO:0000259" key="2">
    <source>
        <dbReference type="Pfam" id="PF04321"/>
    </source>
</evidence>
<dbReference type="Proteomes" id="UP000294194">
    <property type="component" value="Unassembled WGS sequence"/>
</dbReference>
<dbReference type="PANTHER" id="PTHR43242:SF1">
    <property type="entry name" value="NAD(P)-BINDING ROSSMANN-FOLD SUPERFAMILY PROTEIN"/>
    <property type="match status" value="1"/>
</dbReference>
<dbReference type="PANTHER" id="PTHR43242">
    <property type="entry name" value="NAD(P)-BINDING ROSSMANN-FOLD SUPERFAMILY PROTEIN"/>
    <property type="match status" value="1"/>
</dbReference>
<dbReference type="Pfam" id="PF04321">
    <property type="entry name" value="RmlD_sub_bind"/>
    <property type="match status" value="1"/>
</dbReference>
<dbReference type="EMBL" id="SISG01000001">
    <property type="protein sequence ID" value="TBN55965.1"/>
    <property type="molecule type" value="Genomic_DNA"/>
</dbReference>
<dbReference type="SUPFAM" id="SSF51735">
    <property type="entry name" value="NAD(P)-binding Rossmann-fold domains"/>
    <property type="match status" value="1"/>
</dbReference>
<name>A0A4Q9GMV1_9MICO</name>
<keyword evidence="4" id="KW-1185">Reference proteome</keyword>
<dbReference type="InterPro" id="IPR029903">
    <property type="entry name" value="RmlD-like-bd"/>
</dbReference>
<reference evidence="4" key="1">
    <citation type="submission" date="2019-02" db="EMBL/GenBank/DDBJ databases">
        <title>Glaciihabitans arcticus sp. nov., a psychrotolerant bacterium isolated from polar soil.</title>
        <authorList>
            <person name="Dahal R.H."/>
        </authorList>
    </citation>
    <scope>NUCLEOTIDE SEQUENCE [LARGE SCALE GENOMIC DNA]</scope>
    <source>
        <strain evidence="4">RP-3-7</strain>
    </source>
</reference>
<feature type="domain" description="RmlD-like substrate binding" evidence="2">
    <location>
        <begin position="32"/>
        <end position="318"/>
    </location>
</feature>
<evidence type="ECO:0000313" key="4">
    <source>
        <dbReference type="Proteomes" id="UP000294194"/>
    </source>
</evidence>
<gene>
    <name evidence="3" type="ORF">EYE40_00330</name>
</gene>
<dbReference type="AlphaFoldDB" id="A0A4Q9GMV1"/>
<evidence type="ECO:0000313" key="3">
    <source>
        <dbReference type="EMBL" id="TBN55965.1"/>
    </source>
</evidence>
<accession>A0A4Q9GMV1</accession>
<dbReference type="UniPathway" id="UPA00124"/>
<protein>
    <submittedName>
        <fullName evidence="3">NAD-dependent epimerase/dehydratase family protein</fullName>
    </submittedName>
</protein>